<keyword evidence="1" id="KW-0472">Membrane</keyword>
<name>A0A061R0V3_9CHLO</name>
<feature type="transmembrane region" description="Helical" evidence="1">
    <location>
        <begin position="7"/>
        <end position="25"/>
    </location>
</feature>
<keyword evidence="1" id="KW-0812">Transmembrane</keyword>
<feature type="transmembrane region" description="Helical" evidence="1">
    <location>
        <begin position="82"/>
        <end position="102"/>
    </location>
</feature>
<proteinExistence type="predicted"/>
<accession>A0A061R0V3</accession>
<feature type="transmembrane region" description="Helical" evidence="1">
    <location>
        <begin position="56"/>
        <end position="75"/>
    </location>
</feature>
<dbReference type="EMBL" id="GBEZ01022719">
    <property type="protein sequence ID" value="JAC64131.1"/>
    <property type="molecule type" value="Transcribed_RNA"/>
</dbReference>
<evidence type="ECO:0000313" key="2">
    <source>
        <dbReference type="EMBL" id="JAC64131.1"/>
    </source>
</evidence>
<evidence type="ECO:0000256" key="1">
    <source>
        <dbReference type="SAM" id="Phobius"/>
    </source>
</evidence>
<organism evidence="2">
    <name type="scientific">Tetraselmis sp. GSL018</name>
    <dbReference type="NCBI Taxonomy" id="582737"/>
    <lineage>
        <taxon>Eukaryota</taxon>
        <taxon>Viridiplantae</taxon>
        <taxon>Chlorophyta</taxon>
        <taxon>core chlorophytes</taxon>
        <taxon>Chlorodendrophyceae</taxon>
        <taxon>Chlorodendrales</taxon>
        <taxon>Chlorodendraceae</taxon>
        <taxon>Tetraselmis</taxon>
    </lineage>
</organism>
<keyword evidence="1" id="KW-1133">Transmembrane helix</keyword>
<dbReference type="AlphaFoldDB" id="A0A061R0V3"/>
<reference evidence="2" key="1">
    <citation type="submission" date="2014-05" db="EMBL/GenBank/DDBJ databases">
        <title>The transcriptome of the halophilic microalga Tetraselmis sp. GSL018 isolated from the Great Salt Lake, Utah.</title>
        <authorList>
            <person name="Jinkerson R.E."/>
            <person name="D'Adamo S."/>
            <person name="Posewitz M.C."/>
        </authorList>
    </citation>
    <scope>NUCLEOTIDE SEQUENCE</scope>
    <source>
        <strain evidence="2">GSL018</strain>
    </source>
</reference>
<feature type="transmembrane region" description="Helical" evidence="1">
    <location>
        <begin position="122"/>
        <end position="145"/>
    </location>
</feature>
<protein>
    <submittedName>
        <fullName evidence="2">Uncharacterized protein</fullName>
    </submittedName>
</protein>
<gene>
    <name evidence="2" type="ORF">TSPGSL018_18986</name>
</gene>
<sequence>MRSGGGVLCIATLQLIVGICLLGIYEGYKAHYFKTDPNDTKEKLFITSVGQTPLDFLFYLSIVNNIFSVFGLAGVLNAQKELVIGFFAYNAVIMVVDFHYFWDLYTDVSIRYKGEPKGLTPYEQAMCAFVFFNFFLSICAIFFAVKALEEIKTKSREEFNRLAVLSDNLQYEPDA</sequence>